<dbReference type="Pfam" id="PF02181">
    <property type="entry name" value="FH2"/>
    <property type="match status" value="1"/>
</dbReference>
<name>A0AAD6F322_9TELE</name>
<dbReference type="Gene3D" id="1.25.10.10">
    <property type="entry name" value="Leucine-rich Repeat Variant"/>
    <property type="match status" value="2"/>
</dbReference>
<protein>
    <recommendedName>
        <fullName evidence="8">Formin-like 2b</fullName>
    </recommendedName>
</protein>
<dbReference type="Pfam" id="PF06371">
    <property type="entry name" value="Drf_GBD"/>
    <property type="match status" value="1"/>
</dbReference>
<dbReference type="GO" id="GO:0008360">
    <property type="term" value="P:regulation of cell shape"/>
    <property type="evidence" value="ECO:0007669"/>
    <property type="project" value="TreeGrafter"/>
</dbReference>
<feature type="compositionally biased region" description="Basic and acidic residues" evidence="2">
    <location>
        <begin position="463"/>
        <end position="484"/>
    </location>
</feature>
<dbReference type="InterPro" id="IPR014768">
    <property type="entry name" value="GBD/FH3_dom"/>
</dbReference>
<evidence type="ECO:0000313" key="7">
    <source>
        <dbReference type="Proteomes" id="UP001219934"/>
    </source>
</evidence>
<dbReference type="SUPFAM" id="SSF101447">
    <property type="entry name" value="Formin homology 2 domain (FH2 domain)"/>
    <property type="match status" value="1"/>
</dbReference>
<dbReference type="PROSITE" id="PS51232">
    <property type="entry name" value="GBD_FH3"/>
    <property type="match status" value="1"/>
</dbReference>
<dbReference type="SMART" id="SM01139">
    <property type="entry name" value="Drf_FH3"/>
    <property type="match status" value="1"/>
</dbReference>
<dbReference type="InterPro" id="IPR016024">
    <property type="entry name" value="ARM-type_fold"/>
</dbReference>
<dbReference type="EMBL" id="JAPTMU010000376">
    <property type="protein sequence ID" value="KAJ4918912.1"/>
    <property type="molecule type" value="Genomic_DNA"/>
</dbReference>
<sequence>MGNAESMESQLAVIRSRAAPARLPMPEPTELEERFSIALNSMNLPPDKVRLLRSYDSDKKWELICDQERFQVKNPPHTYIQKLRGFLDPAVTRKKFRRRVQESTQMLRELEISLRTNHIGWVREFLNEENRGLDVLVEYLSFAQYAVTFDGEQVEVGGEASSIDSPWSRSIEDLHGDAGLPSSAMVTRSNTLPSRRTLKNSRLVCKKDDYGFNMVMSHPHAVNEIALSLNNRNPRTKALVLELLAAVCLVRGGHEIILLAFDNFKTVCSESMRFEKLMEHFKNEDDNIDFLVACMQFINIVVHSVEDMNFRVHLQYDFTKLNLDEHLERLKHTESDRLQVQIQAYLDNVFDVGTLLEDAETKTAALERVEELEENLGTMSARVLDVENEAMLKIVELEKQLMQTNKELDQIRDVYASSNSQVHTLRRIVREKDQTIRRQSRLERQAQEAQQAGGPGAPQPPRGEGDGGSRDRSVSQHGSRDGRSYGDACPAPSPTSSTNARHSFQWVVSSVKIKKPIQTKFRMPVLNWVALKPSQINGTVFNDIDDETILGEFEELFKTKAQGPAVDLTLSRQKLPQKAPSKVSLLDANRSKNLAITLRKAGQGSEVICRAIHTFDLRTVRVDFVECLMRFLPTEAEVKLLRQYEKDRKPLEALSDEDRFMMQFSRIERLNQRMTILTFMGNFSENLQMLTPQLHAIIAASVSIKSSQKLKKILEIILALGNYMNSSKRGAVYGFKLQSLDLLLETKSTDRKQTLLHYIANVVREKYPTKSLFYNELHYVDKAAAVSLENVLLDVKELQRGMDYSWREFSVSHNAILKDFISRHEARLSKLTEEAHIAQDAFEDAVKFFGESSKTMPPSVFFPIFVRFIKAYRLAEEENDQRRRQEQMLLEKLEQEEQQEEESTKSPSLRGKRQQLELLSELRRKQGKETRHVYEGKDGAIEDIITALKTVPFTARSAKRSSRFFCDAAHSEEHY</sequence>
<reference evidence="6" key="1">
    <citation type="submission" date="2022-11" db="EMBL/GenBank/DDBJ databases">
        <title>Chromosome-level genome of Pogonophryne albipinna.</title>
        <authorList>
            <person name="Jo E."/>
        </authorList>
    </citation>
    <scope>NUCLEOTIDE SEQUENCE</scope>
    <source>
        <strain evidence="6">SGF0006</strain>
        <tissue evidence="6">Muscle</tissue>
    </source>
</reference>
<dbReference type="FunFam" id="1.25.10.10:FF:000045">
    <property type="entry name" value="Formin-like protein 3 isoform 1"/>
    <property type="match status" value="1"/>
</dbReference>
<evidence type="ECO:0000256" key="1">
    <source>
        <dbReference type="ARBA" id="ARBA00023449"/>
    </source>
</evidence>
<dbReference type="Pfam" id="PF06367">
    <property type="entry name" value="Drf_FH3"/>
    <property type="match status" value="1"/>
</dbReference>
<evidence type="ECO:0000259" key="3">
    <source>
        <dbReference type="PROSITE" id="PS51231"/>
    </source>
</evidence>
<dbReference type="SUPFAM" id="SSF48371">
    <property type="entry name" value="ARM repeat"/>
    <property type="match status" value="1"/>
</dbReference>
<dbReference type="GO" id="GO:0005829">
    <property type="term" value="C:cytosol"/>
    <property type="evidence" value="ECO:0007669"/>
    <property type="project" value="TreeGrafter"/>
</dbReference>
<dbReference type="InterPro" id="IPR043592">
    <property type="entry name" value="FMNL_animal"/>
</dbReference>
<dbReference type="SMART" id="SM01140">
    <property type="entry name" value="Drf_GBD"/>
    <property type="match status" value="1"/>
</dbReference>
<dbReference type="GO" id="GO:0051015">
    <property type="term" value="F:actin filament binding"/>
    <property type="evidence" value="ECO:0007669"/>
    <property type="project" value="TreeGrafter"/>
</dbReference>
<evidence type="ECO:0000256" key="2">
    <source>
        <dbReference type="SAM" id="MobiDB-lite"/>
    </source>
</evidence>
<dbReference type="InterPro" id="IPR010473">
    <property type="entry name" value="GTPase-bd"/>
</dbReference>
<dbReference type="Proteomes" id="UP001219934">
    <property type="component" value="Unassembled WGS sequence"/>
</dbReference>
<feature type="domain" description="DAD" evidence="3">
    <location>
        <begin position="934"/>
        <end position="963"/>
    </location>
</feature>
<comment type="caution">
    <text evidence="6">The sequence shown here is derived from an EMBL/GenBank/DDBJ whole genome shotgun (WGS) entry which is preliminary data.</text>
</comment>
<evidence type="ECO:0000259" key="5">
    <source>
        <dbReference type="PROSITE" id="PS51444"/>
    </source>
</evidence>
<feature type="region of interest" description="Disordered" evidence="2">
    <location>
        <begin position="426"/>
        <end position="499"/>
    </location>
</feature>
<feature type="domain" description="GBD/FH3" evidence="4">
    <location>
        <begin position="23"/>
        <end position="443"/>
    </location>
</feature>
<dbReference type="Gene3D" id="1.20.58.2220">
    <property type="entry name" value="Formin, FH2 domain"/>
    <property type="match status" value="1"/>
</dbReference>
<proteinExistence type="inferred from homology"/>
<dbReference type="AlphaFoldDB" id="A0AAD6F322"/>
<dbReference type="PROSITE" id="PS51444">
    <property type="entry name" value="FH2"/>
    <property type="match status" value="1"/>
</dbReference>
<dbReference type="GO" id="GO:0030866">
    <property type="term" value="P:cortical actin cytoskeleton organization"/>
    <property type="evidence" value="ECO:0007669"/>
    <property type="project" value="TreeGrafter"/>
</dbReference>
<dbReference type="GO" id="GO:0031267">
    <property type="term" value="F:small GTPase binding"/>
    <property type="evidence" value="ECO:0007669"/>
    <property type="project" value="InterPro"/>
</dbReference>
<dbReference type="FunFam" id="1.20.58.2220:FF:000001">
    <property type="entry name" value="Formin-like 1, isoform CRA_c"/>
    <property type="match status" value="1"/>
</dbReference>
<comment type="similarity">
    <text evidence="1">Belongs to the formin homology family.</text>
</comment>
<dbReference type="InterPro" id="IPR014767">
    <property type="entry name" value="DAD_dom"/>
</dbReference>
<feature type="region of interest" description="Disordered" evidence="2">
    <location>
        <begin position="892"/>
        <end position="911"/>
    </location>
</feature>
<dbReference type="InterPro" id="IPR015425">
    <property type="entry name" value="FH2_Formin"/>
</dbReference>
<evidence type="ECO:0008006" key="8">
    <source>
        <dbReference type="Google" id="ProtNLM"/>
    </source>
</evidence>
<dbReference type="InterPro" id="IPR011989">
    <property type="entry name" value="ARM-like"/>
</dbReference>
<dbReference type="PANTHER" id="PTHR45857:SF1">
    <property type="entry name" value="FORMIN-LIKE 2B"/>
    <property type="match status" value="1"/>
</dbReference>
<feature type="domain" description="FH2" evidence="5">
    <location>
        <begin position="513"/>
        <end position="898"/>
    </location>
</feature>
<dbReference type="PANTHER" id="PTHR45857">
    <property type="entry name" value="FORMIN-LIKE PROTEIN"/>
    <property type="match status" value="1"/>
</dbReference>
<gene>
    <name evidence="6" type="ORF">JOQ06_003371</name>
</gene>
<accession>A0AAD6F322</accession>
<evidence type="ECO:0000313" key="6">
    <source>
        <dbReference type="EMBL" id="KAJ4918912.1"/>
    </source>
</evidence>
<evidence type="ECO:0000259" key="4">
    <source>
        <dbReference type="PROSITE" id="PS51232"/>
    </source>
</evidence>
<dbReference type="SMART" id="SM00498">
    <property type="entry name" value="FH2"/>
    <property type="match status" value="1"/>
</dbReference>
<organism evidence="6 7">
    <name type="scientific">Pogonophryne albipinna</name>
    <dbReference type="NCBI Taxonomy" id="1090488"/>
    <lineage>
        <taxon>Eukaryota</taxon>
        <taxon>Metazoa</taxon>
        <taxon>Chordata</taxon>
        <taxon>Craniata</taxon>
        <taxon>Vertebrata</taxon>
        <taxon>Euteleostomi</taxon>
        <taxon>Actinopterygii</taxon>
        <taxon>Neopterygii</taxon>
        <taxon>Teleostei</taxon>
        <taxon>Neoteleostei</taxon>
        <taxon>Acanthomorphata</taxon>
        <taxon>Eupercaria</taxon>
        <taxon>Perciformes</taxon>
        <taxon>Notothenioidei</taxon>
        <taxon>Pogonophryne</taxon>
    </lineage>
</organism>
<dbReference type="InterPro" id="IPR010472">
    <property type="entry name" value="FH3_dom"/>
</dbReference>
<feature type="compositionally biased region" description="Basic and acidic residues" evidence="2">
    <location>
        <begin position="428"/>
        <end position="446"/>
    </location>
</feature>
<dbReference type="GO" id="GO:0016477">
    <property type="term" value="P:cell migration"/>
    <property type="evidence" value="ECO:0007669"/>
    <property type="project" value="TreeGrafter"/>
</dbReference>
<dbReference type="InterPro" id="IPR042201">
    <property type="entry name" value="FH2_Formin_sf"/>
</dbReference>
<keyword evidence="7" id="KW-1185">Reference proteome</keyword>
<dbReference type="PROSITE" id="PS51231">
    <property type="entry name" value="DAD"/>
    <property type="match status" value="1"/>
</dbReference>